<keyword evidence="3" id="KW-0479">Metal-binding</keyword>
<organism evidence="7 9">
    <name type="scientific">Sulfuracidifex tepidarius</name>
    <dbReference type="NCBI Taxonomy" id="1294262"/>
    <lineage>
        <taxon>Archaea</taxon>
        <taxon>Thermoproteota</taxon>
        <taxon>Thermoprotei</taxon>
        <taxon>Sulfolobales</taxon>
        <taxon>Sulfolobaceae</taxon>
        <taxon>Sulfuracidifex</taxon>
    </lineage>
</organism>
<evidence type="ECO:0000313" key="10">
    <source>
        <dbReference type="Proteomes" id="UP000325030"/>
    </source>
</evidence>
<protein>
    <submittedName>
        <fullName evidence="7">Glutamate mutase sigma subunit</fullName>
    </submittedName>
</protein>
<evidence type="ECO:0000313" key="9">
    <source>
        <dbReference type="Proteomes" id="UP000322983"/>
    </source>
</evidence>
<dbReference type="EMBL" id="AP018929">
    <property type="protein sequence ID" value="BBG25360.1"/>
    <property type="molecule type" value="Genomic_DNA"/>
</dbReference>
<proteinExistence type="predicted"/>
<evidence type="ECO:0000256" key="1">
    <source>
        <dbReference type="ARBA" id="ARBA00001922"/>
    </source>
</evidence>
<accession>A0A510DZJ7</accession>
<dbReference type="EMBL" id="AP018930">
    <property type="protein sequence ID" value="BBG28154.1"/>
    <property type="molecule type" value="Genomic_DNA"/>
</dbReference>
<evidence type="ECO:0000259" key="6">
    <source>
        <dbReference type="PROSITE" id="PS51332"/>
    </source>
</evidence>
<reference evidence="7 9" key="2">
    <citation type="journal article" date="2020" name="Int. J. Syst. Evol. Microbiol.">
        <title>Sulfuracidifex tepidarius gen. nov., sp. nov. and transfer of Sulfolobus metallicus Huber and Stetter 1992 to the genus Sulfuracidifex as Sulfuracidifex metallicus comb. nov.</title>
        <authorList>
            <person name="Itoh T."/>
            <person name="Miura T."/>
            <person name="Sakai H.D."/>
            <person name="Kato S."/>
            <person name="Ohkuma M."/>
            <person name="Takashina T."/>
        </authorList>
    </citation>
    <scope>NUCLEOTIDE SEQUENCE [LARGE SCALE GENOMIC DNA]</scope>
    <source>
        <strain evidence="7 9">IC-006</strain>
        <strain evidence="8">IC-007</strain>
    </source>
</reference>
<comment type="cofactor">
    <cofactor evidence="1">
        <name>adenosylcob(III)alamin</name>
        <dbReference type="ChEBI" id="CHEBI:18408"/>
    </cofactor>
</comment>
<dbReference type="InterPro" id="IPR006158">
    <property type="entry name" value="Cobalamin-bd"/>
</dbReference>
<dbReference type="GO" id="GO:0016853">
    <property type="term" value="F:isomerase activity"/>
    <property type="evidence" value="ECO:0007669"/>
    <property type="project" value="UniProtKB-KW"/>
</dbReference>
<dbReference type="Proteomes" id="UP000325030">
    <property type="component" value="Chromosome"/>
</dbReference>
<name>A0A510DZJ7_9CREN</name>
<dbReference type="KEGG" id="step:IC006_2695"/>
<dbReference type="GO" id="GO:0046872">
    <property type="term" value="F:metal ion binding"/>
    <property type="evidence" value="ECO:0007669"/>
    <property type="project" value="UniProtKB-KW"/>
</dbReference>
<accession>A0A510E6L7</accession>
<keyword evidence="9" id="KW-1185">Reference proteome</keyword>
<dbReference type="PANTHER" id="PTHR48101">
    <property type="entry name" value="METHYLMALONYL-COA MUTASE, MITOCHONDRIAL-RELATED"/>
    <property type="match status" value="1"/>
</dbReference>
<evidence type="ECO:0000313" key="8">
    <source>
        <dbReference type="EMBL" id="BBG28154.1"/>
    </source>
</evidence>
<dbReference type="Pfam" id="PF02310">
    <property type="entry name" value="B12-binding"/>
    <property type="match status" value="1"/>
</dbReference>
<dbReference type="InterPro" id="IPR006159">
    <property type="entry name" value="Acid_CoA_mut_C"/>
</dbReference>
<reference evidence="10" key="1">
    <citation type="submission" date="2018-09" db="EMBL/GenBank/DDBJ databases">
        <title>Complete Genome Sequencing of Sulfolobus sp. JCM 16834.</title>
        <authorList>
            <person name="Kato S."/>
            <person name="Itoh T."/>
            <person name="Ohkuma M."/>
        </authorList>
    </citation>
    <scope>NUCLEOTIDE SEQUENCE [LARGE SCALE GENOMIC DNA]</scope>
    <source>
        <strain evidence="10">IC-007</strain>
    </source>
</reference>
<dbReference type="CDD" id="cd02071">
    <property type="entry name" value="MM_CoA_mut_B12_BD"/>
    <property type="match status" value="1"/>
</dbReference>
<dbReference type="NCBIfam" id="TIGR00640">
    <property type="entry name" value="acid_CoA_mut_C"/>
    <property type="match status" value="1"/>
</dbReference>
<sequence length="143" mass="15501">MSSEKRIKVVVAKLGLDGHDRGAKVIARALKDAGMEVVYTGLRQTPEQIVKAAVQEDADVIGISILSGAHLELVPHITKLMRENQLDDVVLVVGGVIPPQDIQTLKDMGVDQVFMPGSNLKEISEFIKQAVAKKRGQKVEHAS</sequence>
<dbReference type="GeneID" id="41718979"/>
<keyword evidence="4" id="KW-0413">Isomerase</keyword>
<dbReference type="GO" id="GO:0031419">
    <property type="term" value="F:cobalamin binding"/>
    <property type="evidence" value="ECO:0007669"/>
    <property type="project" value="UniProtKB-KW"/>
</dbReference>
<dbReference type="OrthoDB" id="9041at2157"/>
<dbReference type="STRING" id="1294262.GCA_001316085_00629"/>
<keyword evidence="5" id="KW-0170">Cobalt</keyword>
<evidence type="ECO:0000256" key="2">
    <source>
        <dbReference type="ARBA" id="ARBA00022628"/>
    </source>
</evidence>
<dbReference type="Gene3D" id="3.40.50.280">
    <property type="entry name" value="Cobalamin-binding domain"/>
    <property type="match status" value="1"/>
</dbReference>
<dbReference type="RefSeq" id="WP_054845214.1">
    <property type="nucleotide sequence ID" value="NZ_AP018929.1"/>
</dbReference>
<evidence type="ECO:0000256" key="3">
    <source>
        <dbReference type="ARBA" id="ARBA00022723"/>
    </source>
</evidence>
<dbReference type="InterPro" id="IPR036724">
    <property type="entry name" value="Cobalamin-bd_sf"/>
</dbReference>
<keyword evidence="2" id="KW-0846">Cobalamin</keyword>
<dbReference type="SUPFAM" id="SSF52242">
    <property type="entry name" value="Cobalamin (vitamin B12)-binding domain"/>
    <property type="match status" value="1"/>
</dbReference>
<dbReference type="PANTHER" id="PTHR48101:SF3">
    <property type="entry name" value="COENZYME B12-DEPENDENT MUTASE"/>
    <property type="match status" value="1"/>
</dbReference>
<dbReference type="Proteomes" id="UP000322983">
    <property type="component" value="Chromosome"/>
</dbReference>
<evidence type="ECO:0000256" key="5">
    <source>
        <dbReference type="ARBA" id="ARBA00023285"/>
    </source>
</evidence>
<dbReference type="PROSITE" id="PS51332">
    <property type="entry name" value="B12_BINDING"/>
    <property type="match status" value="1"/>
</dbReference>
<evidence type="ECO:0000256" key="4">
    <source>
        <dbReference type="ARBA" id="ARBA00023235"/>
    </source>
</evidence>
<gene>
    <name evidence="7" type="ORF">IC006_2695</name>
    <name evidence="8" type="ORF">IC007_2709</name>
</gene>
<evidence type="ECO:0000313" key="7">
    <source>
        <dbReference type="EMBL" id="BBG25360.1"/>
    </source>
</evidence>
<dbReference type="AlphaFoldDB" id="A0A510DZJ7"/>
<feature type="domain" description="B12-binding" evidence="6">
    <location>
        <begin position="6"/>
        <end position="137"/>
    </location>
</feature>